<proteinExistence type="predicted"/>
<organism evidence="1 2">
    <name type="scientific">Rubrobacter taiwanensis</name>
    <dbReference type="NCBI Taxonomy" id="185139"/>
    <lineage>
        <taxon>Bacteria</taxon>
        <taxon>Bacillati</taxon>
        <taxon>Actinomycetota</taxon>
        <taxon>Rubrobacteria</taxon>
        <taxon>Rubrobacterales</taxon>
        <taxon>Rubrobacteraceae</taxon>
        <taxon>Rubrobacter</taxon>
    </lineage>
</organism>
<dbReference type="RefSeq" id="WP_132692038.1">
    <property type="nucleotide sequence ID" value="NZ_SKBU01000020.1"/>
</dbReference>
<reference evidence="1 2" key="1">
    <citation type="submission" date="2019-03" db="EMBL/GenBank/DDBJ databases">
        <title>Whole genome sequence of a novel Rubrobacter taiwanensis strain, isolated from Yellowstone National Park.</title>
        <authorList>
            <person name="Freed S."/>
            <person name="Ramaley R.F."/>
            <person name="Kyndt J.A."/>
        </authorList>
    </citation>
    <scope>NUCLEOTIDE SEQUENCE [LARGE SCALE GENOMIC DNA]</scope>
    <source>
        <strain evidence="1 2">Yellowstone</strain>
    </source>
</reference>
<dbReference type="Proteomes" id="UP000295244">
    <property type="component" value="Unassembled WGS sequence"/>
</dbReference>
<evidence type="ECO:0000313" key="1">
    <source>
        <dbReference type="EMBL" id="TCJ15869.1"/>
    </source>
</evidence>
<accession>A0A4R1BFD5</accession>
<sequence length="82" mass="10075">MPERKETIVADGEERLRSTGWYRQRSREVREEIRSEYRPRIDRSGLVKGLWLEVRMWWEILKGTDLYYVAEQARSRASFKRR</sequence>
<dbReference type="EMBL" id="SKBU01000020">
    <property type="protein sequence ID" value="TCJ15869.1"/>
    <property type="molecule type" value="Genomic_DNA"/>
</dbReference>
<gene>
    <name evidence="1" type="ORF">E0L93_11455</name>
</gene>
<protein>
    <submittedName>
        <fullName evidence="1">Uncharacterized protein</fullName>
    </submittedName>
</protein>
<comment type="caution">
    <text evidence="1">The sequence shown here is derived from an EMBL/GenBank/DDBJ whole genome shotgun (WGS) entry which is preliminary data.</text>
</comment>
<name>A0A4R1BFD5_9ACTN</name>
<evidence type="ECO:0000313" key="2">
    <source>
        <dbReference type="Proteomes" id="UP000295244"/>
    </source>
</evidence>
<dbReference type="AlphaFoldDB" id="A0A4R1BFD5"/>
<keyword evidence="2" id="KW-1185">Reference proteome</keyword>